<evidence type="ECO:0000313" key="2">
    <source>
        <dbReference type="Proteomes" id="UP000006251"/>
    </source>
</evidence>
<dbReference type="EMBL" id="BAEQ01000054">
    <property type="protein sequence ID" value="GAC30309.1"/>
    <property type="molecule type" value="Genomic_DNA"/>
</dbReference>
<protein>
    <submittedName>
        <fullName evidence="1">Uncharacterized protein</fullName>
    </submittedName>
</protein>
<dbReference type="Proteomes" id="UP000006251">
    <property type="component" value="Unassembled WGS sequence"/>
</dbReference>
<evidence type="ECO:0000313" key="1">
    <source>
        <dbReference type="EMBL" id="GAC30309.1"/>
    </source>
</evidence>
<name>K6YC72_9ALTE</name>
<proteinExistence type="predicted"/>
<accession>K6YC72</accession>
<dbReference type="AlphaFoldDB" id="K6YC72"/>
<reference evidence="2" key="1">
    <citation type="journal article" date="2014" name="Environ. Microbiol.">
        <title>Comparative genomics of the marine bacterial genus Glaciecola reveals the high degree of genomic diversity and genomic characteristic for cold adaptation.</title>
        <authorList>
            <person name="Qin Q.L."/>
            <person name="Xie B.B."/>
            <person name="Yu Y."/>
            <person name="Shu Y.L."/>
            <person name="Rong J.C."/>
            <person name="Zhang Y.J."/>
            <person name="Zhao D.L."/>
            <person name="Chen X.L."/>
            <person name="Zhang X.Y."/>
            <person name="Chen B."/>
            <person name="Zhou B.C."/>
            <person name="Zhang Y.Z."/>
        </authorList>
    </citation>
    <scope>NUCLEOTIDE SEQUENCE [LARGE SCALE GENOMIC DNA]</scope>
    <source>
        <strain evidence="2">ACAM 615</strain>
    </source>
</reference>
<gene>
    <name evidence="1" type="ORF">GPAL_3461</name>
</gene>
<comment type="caution">
    <text evidence="1">The sequence shown here is derived from an EMBL/GenBank/DDBJ whole genome shotgun (WGS) entry which is preliminary data.</text>
</comment>
<keyword evidence="2" id="KW-1185">Reference proteome</keyword>
<sequence>MLDWLNSDVSTFNNQQQAIVSVTGFIKLANLAQFLSFFR</sequence>
<organism evidence="1 2">
    <name type="scientific">Brumicola pallidula DSM 14239 = ACAM 615</name>
    <dbReference type="NCBI Taxonomy" id="1121922"/>
    <lineage>
        <taxon>Bacteria</taxon>
        <taxon>Pseudomonadati</taxon>
        <taxon>Pseudomonadota</taxon>
        <taxon>Gammaproteobacteria</taxon>
        <taxon>Alteromonadales</taxon>
        <taxon>Alteromonadaceae</taxon>
        <taxon>Brumicola</taxon>
    </lineage>
</organism>